<proteinExistence type="predicted"/>
<evidence type="ECO:0000313" key="1">
    <source>
        <dbReference type="EMBL" id="KAG0436040.1"/>
    </source>
</evidence>
<dbReference type="Proteomes" id="UP000805193">
    <property type="component" value="Unassembled WGS sequence"/>
</dbReference>
<evidence type="ECO:0000313" key="2">
    <source>
        <dbReference type="Proteomes" id="UP000805193"/>
    </source>
</evidence>
<keyword evidence="2" id="KW-1185">Reference proteome</keyword>
<reference evidence="1 2" key="1">
    <citation type="journal article" date="2020" name="Cell">
        <title>Large-Scale Comparative Analyses of Tick Genomes Elucidate Their Genetic Diversity and Vector Capacities.</title>
        <authorList>
            <consortium name="Tick Genome and Microbiome Consortium (TIGMIC)"/>
            <person name="Jia N."/>
            <person name="Wang J."/>
            <person name="Shi W."/>
            <person name="Du L."/>
            <person name="Sun Y."/>
            <person name="Zhan W."/>
            <person name="Jiang J.F."/>
            <person name="Wang Q."/>
            <person name="Zhang B."/>
            <person name="Ji P."/>
            <person name="Bell-Sakyi L."/>
            <person name="Cui X.M."/>
            <person name="Yuan T.T."/>
            <person name="Jiang B.G."/>
            <person name="Yang W.F."/>
            <person name="Lam T.T."/>
            <person name="Chang Q.C."/>
            <person name="Ding S.J."/>
            <person name="Wang X.J."/>
            <person name="Zhu J.G."/>
            <person name="Ruan X.D."/>
            <person name="Zhao L."/>
            <person name="Wei J.T."/>
            <person name="Ye R.Z."/>
            <person name="Que T.C."/>
            <person name="Du C.H."/>
            <person name="Zhou Y.H."/>
            <person name="Cheng J.X."/>
            <person name="Dai P.F."/>
            <person name="Guo W.B."/>
            <person name="Han X.H."/>
            <person name="Huang E.J."/>
            <person name="Li L.F."/>
            <person name="Wei W."/>
            <person name="Gao Y.C."/>
            <person name="Liu J.Z."/>
            <person name="Shao H.Z."/>
            <person name="Wang X."/>
            <person name="Wang C.C."/>
            <person name="Yang T.C."/>
            <person name="Huo Q.B."/>
            <person name="Li W."/>
            <person name="Chen H.Y."/>
            <person name="Chen S.E."/>
            <person name="Zhou L.G."/>
            <person name="Ni X.B."/>
            <person name="Tian J.H."/>
            <person name="Sheng Y."/>
            <person name="Liu T."/>
            <person name="Pan Y.S."/>
            <person name="Xia L.Y."/>
            <person name="Li J."/>
            <person name="Zhao F."/>
            <person name="Cao W.C."/>
        </authorList>
    </citation>
    <scope>NUCLEOTIDE SEQUENCE [LARGE SCALE GENOMIC DNA]</scope>
    <source>
        <strain evidence="1">Iper-2018</strain>
    </source>
</reference>
<gene>
    <name evidence="1" type="ORF">HPB47_018183</name>
</gene>
<dbReference type="EMBL" id="JABSTQ010007236">
    <property type="protein sequence ID" value="KAG0436040.1"/>
    <property type="molecule type" value="Genomic_DNA"/>
</dbReference>
<accession>A0AC60QQ23</accession>
<name>A0AC60QQ23_IXOPE</name>
<protein>
    <submittedName>
        <fullName evidence="1">Uncharacterized protein</fullName>
    </submittedName>
</protein>
<sequence length="321" mass="35238">MVFTIQRRRKLVQRAPTNCPTLRMRVSVATASSLIVHPHFDVRTFRNDIALVRLATPLDLEGAHSNLETICLPDPRMDFRRARCMATGWGETSFPLADKVLEVASPTVSNIQAPFQAQQATRAAATGDEDAGAGIVGTLTMARGKCGRDVELWTRLTDQTATLDDDVPMTRCERPPLGLGEAAVAADFPLASLMTVPRSRNPPGNESESEKNVVSGGRHSELLMEVMLPVWDHQDCYKAYVKYNKITDKMFCAGYKAGKKSSCSGDSGGPLQCTFDEDVWYLGGVVSHSVYCALPNMPTVFTKVVSYLPYMASVMKRNARN</sequence>
<comment type="caution">
    <text evidence="1">The sequence shown here is derived from an EMBL/GenBank/DDBJ whole genome shotgun (WGS) entry which is preliminary data.</text>
</comment>
<organism evidence="1 2">
    <name type="scientific">Ixodes persulcatus</name>
    <name type="common">Taiga tick</name>
    <dbReference type="NCBI Taxonomy" id="34615"/>
    <lineage>
        <taxon>Eukaryota</taxon>
        <taxon>Metazoa</taxon>
        <taxon>Ecdysozoa</taxon>
        <taxon>Arthropoda</taxon>
        <taxon>Chelicerata</taxon>
        <taxon>Arachnida</taxon>
        <taxon>Acari</taxon>
        <taxon>Parasitiformes</taxon>
        <taxon>Ixodida</taxon>
        <taxon>Ixodoidea</taxon>
        <taxon>Ixodidae</taxon>
        <taxon>Ixodinae</taxon>
        <taxon>Ixodes</taxon>
    </lineage>
</organism>